<name>A0A1A8CD50_NOTKA</name>
<protein>
    <submittedName>
        <fullName evidence="1">Uncharacterized protein</fullName>
    </submittedName>
</protein>
<reference evidence="1" key="1">
    <citation type="submission" date="2016-05" db="EMBL/GenBank/DDBJ databases">
        <authorList>
            <person name="Lavstsen T."/>
            <person name="Jespersen J.S."/>
        </authorList>
    </citation>
    <scope>NUCLEOTIDE SEQUENCE</scope>
    <source>
        <tissue evidence="1">Brain</tissue>
    </source>
</reference>
<accession>A0A1A8CD50</accession>
<dbReference type="EMBL" id="HADZ01013052">
    <property type="protein sequence ID" value="SBP76993.1"/>
    <property type="molecule type" value="Transcribed_RNA"/>
</dbReference>
<organism evidence="1">
    <name type="scientific">Nothobranchius kadleci</name>
    <name type="common">African annual killifish</name>
    <dbReference type="NCBI Taxonomy" id="1051664"/>
    <lineage>
        <taxon>Eukaryota</taxon>
        <taxon>Metazoa</taxon>
        <taxon>Chordata</taxon>
        <taxon>Craniata</taxon>
        <taxon>Vertebrata</taxon>
        <taxon>Euteleostomi</taxon>
        <taxon>Actinopterygii</taxon>
        <taxon>Neopterygii</taxon>
        <taxon>Teleostei</taxon>
        <taxon>Neoteleostei</taxon>
        <taxon>Acanthomorphata</taxon>
        <taxon>Ovalentaria</taxon>
        <taxon>Atherinomorphae</taxon>
        <taxon>Cyprinodontiformes</taxon>
        <taxon>Nothobranchiidae</taxon>
        <taxon>Nothobranchius</taxon>
    </lineage>
</organism>
<evidence type="ECO:0000313" key="1">
    <source>
        <dbReference type="EMBL" id="SBP76993.1"/>
    </source>
</evidence>
<sequence length="91" mass="10269">SGFFSQSLYLDIGHSVRIAHSLSPGAWKELGVNDVQVRHYFIAFTNINYFLAILILKELIHTSGPNKARVLQQLWCICYYVCAVHCNGGQL</sequence>
<feature type="non-terminal residue" evidence="1">
    <location>
        <position position="1"/>
    </location>
</feature>
<gene>
    <name evidence="1" type="primary">Nfu_g_1_008013</name>
</gene>
<reference evidence="1" key="2">
    <citation type="submission" date="2016-06" db="EMBL/GenBank/DDBJ databases">
        <title>The genome of a short-lived fish provides insights into sex chromosome evolution and the genetic control of aging.</title>
        <authorList>
            <person name="Reichwald K."/>
            <person name="Felder M."/>
            <person name="Petzold A."/>
            <person name="Koch P."/>
            <person name="Groth M."/>
            <person name="Platzer M."/>
        </authorList>
    </citation>
    <scope>NUCLEOTIDE SEQUENCE</scope>
    <source>
        <tissue evidence="1">Brain</tissue>
    </source>
</reference>
<dbReference type="AlphaFoldDB" id="A0A1A8CD50"/>
<feature type="non-terminal residue" evidence="1">
    <location>
        <position position="91"/>
    </location>
</feature>
<proteinExistence type="predicted"/>